<feature type="compositionally biased region" description="Low complexity" evidence="1">
    <location>
        <begin position="630"/>
        <end position="642"/>
    </location>
</feature>
<dbReference type="Proteomes" id="UP001295684">
    <property type="component" value="Unassembled WGS sequence"/>
</dbReference>
<feature type="region of interest" description="Disordered" evidence="1">
    <location>
        <begin position="588"/>
        <end position="704"/>
    </location>
</feature>
<organism evidence="2 3">
    <name type="scientific">Euplotes crassus</name>
    <dbReference type="NCBI Taxonomy" id="5936"/>
    <lineage>
        <taxon>Eukaryota</taxon>
        <taxon>Sar</taxon>
        <taxon>Alveolata</taxon>
        <taxon>Ciliophora</taxon>
        <taxon>Intramacronucleata</taxon>
        <taxon>Spirotrichea</taxon>
        <taxon>Hypotrichia</taxon>
        <taxon>Euplotida</taxon>
        <taxon>Euplotidae</taxon>
        <taxon>Moneuplotes</taxon>
    </lineage>
</organism>
<dbReference type="EMBL" id="CAMPGE010024703">
    <property type="protein sequence ID" value="CAI2382522.1"/>
    <property type="molecule type" value="Genomic_DNA"/>
</dbReference>
<proteinExistence type="predicted"/>
<comment type="caution">
    <text evidence="2">The sequence shown here is derived from an EMBL/GenBank/DDBJ whole genome shotgun (WGS) entry which is preliminary data.</text>
</comment>
<gene>
    <name evidence="2" type="ORF">ECRASSUSDP1_LOCUS23997</name>
</gene>
<evidence type="ECO:0000256" key="1">
    <source>
        <dbReference type="SAM" id="MobiDB-lite"/>
    </source>
</evidence>
<evidence type="ECO:0000313" key="2">
    <source>
        <dbReference type="EMBL" id="CAI2382522.1"/>
    </source>
</evidence>
<reference evidence="2" key="1">
    <citation type="submission" date="2023-07" db="EMBL/GenBank/DDBJ databases">
        <authorList>
            <consortium name="AG Swart"/>
            <person name="Singh M."/>
            <person name="Singh A."/>
            <person name="Seah K."/>
            <person name="Emmerich C."/>
        </authorList>
    </citation>
    <scope>NUCLEOTIDE SEQUENCE</scope>
    <source>
        <strain evidence="2">DP1</strain>
    </source>
</reference>
<evidence type="ECO:0000313" key="3">
    <source>
        <dbReference type="Proteomes" id="UP001295684"/>
    </source>
</evidence>
<feature type="compositionally biased region" description="Basic residues" evidence="1">
    <location>
        <begin position="613"/>
        <end position="622"/>
    </location>
</feature>
<dbReference type="AlphaFoldDB" id="A0AAD2D6K3"/>
<protein>
    <submittedName>
        <fullName evidence="2">Uncharacterized protein</fullName>
    </submittedName>
</protein>
<sequence length="1113" mass="129154">MNETEKFGGVSERMSLEVPLMQEEGSCESLTEGEGQEDNVEEKKTPKKIIKIRNLKKLTAKRNKGSRQRSRKKSLTKTKSKKKKIFKKLLMRKQKLTRKYNRPRGISKIEPFQTLDQITPNFDNHVLAKDPFRSRNNTSAGIDFYNPGSPLRREFAMVSHPTQLDTSLRQYRTHSNNLISNQKQRGIDRVSLSDIRRMEEEMYKKLGLSSYNMDTFPTSRNFGISNPLTLPDRFKTLQKRPADKSDIETVKHRSSGFISKFKIRRKTTMRRIYDNIKRNPDGVTLEGGMTHDNLLKLIKKSRPNKLRRRNSPARLLSCQKSLKSVEDTKTEKKAVQNMSVECFDLPPIAPSNPIQEKISLLGQKFLEDNIPLDMSMRRKSIEIDTLEMIQNISSESLPLFGKIHDKEELFEDFSRDIQVDFLHQKTNTPQLKVGKRIDLDNNIMLFEEDFYRKIDFLTFENKKLLQPNIYKKNSLQVRSKNSDKSMNLGMRLLGKVFSTIKVSTCLKKKEKGRNQAEIVIDGEFYKIGELIHPKLARVRTGLAGLEMKFTNTSPQPPDELQMDNKFTSTIRIENRKNKIIENIIKDNNFSPVNKNEGDNQESQETILPVNNKNKNKSKFSKSKMHEKMSEISASSFSRCSSDNSDEPRRNINRETNQPSLVIENLSPKKDETLDSKNKVSADSSGKEEKKSEDQKKPKINGMLQNTANKVIQSKKKKLPSSFTELFNSNARFQQAVKINRAETQNDSEMRIFRASMVEPPIISMPEMTKCELELISKFTTGYSYAVDINEDKLFSLNQVREIQALYESSDHLIQEITEGFSLIHEKVFSFLNCDNSKVTNDADRMNDDNVKQLLTQVNFANAKRGNKLMAFKHASSQSINDLKDQSKHQEIERITKEYSKQNFYEISLNRVLGEGRTIPRSNRFIDIKFLGIVSYINYFNILRKEGMFMCNYNNVSKWFLRKKKKSNWESYIRNIQENSLDLVYKEQRKVNSWLYQRDSVRELQDIIFFDVSAQRSPRIHASPEYQAGIMKKVDELYLKFYIKARSTQAELVKPKMYKSKKAFQRYETKPLNSLSFSGDVSVIPYGIKERSNTKRTRGSILIKEDTFEVKGSP</sequence>
<feature type="compositionally biased region" description="Basic and acidic residues" evidence="1">
    <location>
        <begin position="666"/>
        <end position="696"/>
    </location>
</feature>
<accession>A0AAD2D6K3</accession>
<name>A0AAD2D6K3_EUPCR</name>
<feature type="compositionally biased region" description="Basic residues" evidence="1">
    <location>
        <begin position="45"/>
        <end position="84"/>
    </location>
</feature>
<feature type="region of interest" description="Disordered" evidence="1">
    <location>
        <begin position="1"/>
        <end position="84"/>
    </location>
</feature>
<keyword evidence="3" id="KW-1185">Reference proteome</keyword>